<feature type="signal peptide" evidence="2">
    <location>
        <begin position="1"/>
        <end position="22"/>
    </location>
</feature>
<name>A0A6N7PZ19_9BACT</name>
<comment type="caution">
    <text evidence="3">The sequence shown here is derived from an EMBL/GenBank/DDBJ whole genome shotgun (WGS) entry which is preliminary data.</text>
</comment>
<evidence type="ECO:0000313" key="3">
    <source>
        <dbReference type="EMBL" id="MRG97338.1"/>
    </source>
</evidence>
<proteinExistence type="predicted"/>
<accession>A0A6N7PZ19</accession>
<evidence type="ECO:0000256" key="1">
    <source>
        <dbReference type="SAM" id="MobiDB-lite"/>
    </source>
</evidence>
<dbReference type="AlphaFoldDB" id="A0A6N7PZ19"/>
<gene>
    <name evidence="3" type="ORF">GF068_36235</name>
</gene>
<keyword evidence="2" id="KW-0732">Signal</keyword>
<feature type="chain" id="PRO_5026957687" evidence="2">
    <location>
        <begin position="23"/>
        <end position="899"/>
    </location>
</feature>
<organism evidence="3 4">
    <name type="scientific">Polyangium spumosum</name>
    <dbReference type="NCBI Taxonomy" id="889282"/>
    <lineage>
        <taxon>Bacteria</taxon>
        <taxon>Pseudomonadati</taxon>
        <taxon>Myxococcota</taxon>
        <taxon>Polyangia</taxon>
        <taxon>Polyangiales</taxon>
        <taxon>Polyangiaceae</taxon>
        <taxon>Polyangium</taxon>
    </lineage>
</organism>
<feature type="region of interest" description="Disordered" evidence="1">
    <location>
        <begin position="469"/>
        <end position="525"/>
    </location>
</feature>
<sequence>MKWNRPWISLLVLCASAGVVQAAQEGGKAASKKPGTAKIEVRVDSRFTATAVLVQTAGTPYKQCSISNDRYAPRWLVSTGGILAKATYENALRDNGGFIGLISQTGMALCTTEAGDNVADESWEVVDVTTQTTGTTMFAPLIVSPDKYEAKLVGWARPALDKLGMSPTCKAWSTPPVGVDKQVDKCEVEVRDERVVFRFSEPIQRGRIQMEYTKANSKELAATVHVNIDTCRFVPRGHVTSLVRGASLQNISFEAAPGDASGNCGSRLYGLTHVRLGAHDIRAEQVQDSYSTYVLRDVPTALPLGMQEVELFGAEGKFGVTSLEVLESIRVEGKLKVDYRLRRSDDPKISKFQSYFDSASGEVDEGIAVVNPMALQGSDPPDKNRYLVVNTAKLSIPAKLRPQGIEQWIPIDPSLPPEVPKVPEVPEVREVVKQRKVSVHEEFVWVVASNPTVHEVYYDHAERLFVEETVPPKSESKEPASPTAKTPTSPKKPATKPAPKPPQVSAAKPAPQGEKPEEKPKAGSKVKQAWPWRVLLDGAENITFDVIRETERPIRPRLALMRVIRTYEQKDSDPRPILVANRFEPLLELDVTLATKARRESVPLPVSNLLEVSCDGSEKVAWNGQTRAINNEDVRNGKCEIRVRAEREFSAVRALFGPQSVLVTVQRDGVEKVEKIWSLQDHQTGPKTGMKLDAPPGDNDAKGLYRVEARIAAQVKGDALYRGATKDKILEELLSREHTNLRFAANLRPRGPFGWQVLPFRTYVTAFVPVSGFRTPAAPTELRHSKQLSSVQYVTPRAGLLFTLEPFCEDEGVNPWPLNPGVQVGMNLINLGDASFAPTFLAGVAATLPVLDASSSQLGSKVAFGAYYEYDTRVSPQYAHHFLLTLGLNVGSFFSGNFK</sequence>
<evidence type="ECO:0000256" key="2">
    <source>
        <dbReference type="SAM" id="SignalP"/>
    </source>
</evidence>
<feature type="compositionally biased region" description="Low complexity" evidence="1">
    <location>
        <begin position="479"/>
        <end position="495"/>
    </location>
</feature>
<evidence type="ECO:0000313" key="4">
    <source>
        <dbReference type="Proteomes" id="UP000440224"/>
    </source>
</evidence>
<keyword evidence="4" id="KW-1185">Reference proteome</keyword>
<dbReference type="RefSeq" id="WP_153824128.1">
    <property type="nucleotide sequence ID" value="NZ_WJIE01000017.1"/>
</dbReference>
<dbReference type="EMBL" id="WJIE01000017">
    <property type="protein sequence ID" value="MRG97338.1"/>
    <property type="molecule type" value="Genomic_DNA"/>
</dbReference>
<dbReference type="Proteomes" id="UP000440224">
    <property type="component" value="Unassembled WGS sequence"/>
</dbReference>
<protein>
    <submittedName>
        <fullName evidence="3">Uncharacterized protein</fullName>
    </submittedName>
</protein>
<reference evidence="3 4" key="1">
    <citation type="submission" date="2019-10" db="EMBL/GenBank/DDBJ databases">
        <title>A soil myxobacterium in the family Polyangiaceae.</title>
        <authorList>
            <person name="Li Y."/>
            <person name="Wang J."/>
        </authorList>
    </citation>
    <scope>NUCLEOTIDE SEQUENCE [LARGE SCALE GENOMIC DNA]</scope>
    <source>
        <strain evidence="3 4">DSM 14734</strain>
    </source>
</reference>